<dbReference type="EMBL" id="KN882045">
    <property type="protein sequence ID" value="KIY45944.1"/>
    <property type="molecule type" value="Genomic_DNA"/>
</dbReference>
<evidence type="ECO:0000256" key="1">
    <source>
        <dbReference type="SAM" id="Phobius"/>
    </source>
</evidence>
<dbReference type="Proteomes" id="UP000054144">
    <property type="component" value="Unassembled WGS sequence"/>
</dbReference>
<protein>
    <recommendedName>
        <fullName evidence="4">FAD/NAD(P)-binding domain-containing protein</fullName>
    </recommendedName>
</protein>
<proteinExistence type="predicted"/>
<reference evidence="2 3" key="1">
    <citation type="journal article" date="2015" name="Fungal Genet. Biol.">
        <title>Evolution of novel wood decay mechanisms in Agaricales revealed by the genome sequences of Fistulina hepatica and Cylindrobasidium torrendii.</title>
        <authorList>
            <person name="Floudas D."/>
            <person name="Held B.W."/>
            <person name="Riley R."/>
            <person name="Nagy L.G."/>
            <person name="Koehler G."/>
            <person name="Ransdell A.S."/>
            <person name="Younus H."/>
            <person name="Chow J."/>
            <person name="Chiniquy J."/>
            <person name="Lipzen A."/>
            <person name="Tritt A."/>
            <person name="Sun H."/>
            <person name="Haridas S."/>
            <person name="LaButti K."/>
            <person name="Ohm R.A."/>
            <person name="Kues U."/>
            <person name="Blanchette R.A."/>
            <person name="Grigoriev I.V."/>
            <person name="Minto R.E."/>
            <person name="Hibbett D.S."/>
        </authorList>
    </citation>
    <scope>NUCLEOTIDE SEQUENCE [LARGE SCALE GENOMIC DNA]</scope>
    <source>
        <strain evidence="2 3">ATCC 64428</strain>
    </source>
</reference>
<evidence type="ECO:0008006" key="4">
    <source>
        <dbReference type="Google" id="ProtNLM"/>
    </source>
</evidence>
<dbReference type="OrthoDB" id="10051892at2759"/>
<evidence type="ECO:0000313" key="3">
    <source>
        <dbReference type="Proteomes" id="UP000054144"/>
    </source>
</evidence>
<keyword evidence="1" id="KW-1133">Transmembrane helix</keyword>
<name>A0A0D7A6E2_9AGAR</name>
<dbReference type="AlphaFoldDB" id="A0A0D7A6E2"/>
<dbReference type="InterPro" id="IPR036188">
    <property type="entry name" value="FAD/NAD-bd_sf"/>
</dbReference>
<keyword evidence="1" id="KW-0812">Transmembrane</keyword>
<organism evidence="2 3">
    <name type="scientific">Fistulina hepatica ATCC 64428</name>
    <dbReference type="NCBI Taxonomy" id="1128425"/>
    <lineage>
        <taxon>Eukaryota</taxon>
        <taxon>Fungi</taxon>
        <taxon>Dikarya</taxon>
        <taxon>Basidiomycota</taxon>
        <taxon>Agaricomycotina</taxon>
        <taxon>Agaricomycetes</taxon>
        <taxon>Agaricomycetidae</taxon>
        <taxon>Agaricales</taxon>
        <taxon>Fistulinaceae</taxon>
        <taxon>Fistulina</taxon>
    </lineage>
</organism>
<dbReference type="SUPFAM" id="SSF51905">
    <property type="entry name" value="FAD/NAD(P)-binding domain"/>
    <property type="match status" value="1"/>
</dbReference>
<gene>
    <name evidence="2" type="ORF">FISHEDRAFT_76178</name>
</gene>
<keyword evidence="3" id="KW-1185">Reference proteome</keyword>
<keyword evidence="1" id="KW-0472">Membrane</keyword>
<accession>A0A0D7A6E2</accession>
<evidence type="ECO:0000313" key="2">
    <source>
        <dbReference type="EMBL" id="KIY45944.1"/>
    </source>
</evidence>
<feature type="transmembrane region" description="Helical" evidence="1">
    <location>
        <begin position="6"/>
        <end position="26"/>
    </location>
</feature>
<sequence>MHWVPVLLVATPLASYFTFLAAWHALRRYLLAKETGVPDLENLEKRCRAEGKRIQGTAVVCGGSIAGLLTARICHDFFERVVVIEPEAWLASPDGRAINSWSLKHTRARVMQWFNLHGCQALFYHCFCRLIPNVEEDVAESNNLLTFAGVPVLVPPVRPKTMYVSRAGVETLARRLILGGQYPRIEQMVGTVTGVVADAKDKSQLSAVVVRTEEGTQEIEAKLVADCTGLTRGGLKWLERAGYGHADKCTKGRLPINDLRIAFDQKIHYSSFIYDLDPELSDHLPVPGGLKNCYGGIYTYLEDHPGRTPKFFVLMKPDGNRLLLFGGHTGDKSAPPENVEELMQVSQTLDLKKPLPDFVPEILDIMKDFDDPSKMTKSRLRVPGTSYVRYHLGNNLPSNFVAMGDSVMTINPRYGQGFTKAILGALALHTTLGDETCTDGPLSPSFSDRFFKLSFDRTDPFWQTTRLLDYGSPETVPIPGEDCSSGSLVRAYIWRVQQLSTTDMQAASVIYASSTGFGTSIDAFHPLMALKVLWHYIKSPRVD</sequence>